<dbReference type="Gene3D" id="3.40.50.300">
    <property type="entry name" value="P-loop containing nucleotide triphosphate hydrolases"/>
    <property type="match status" value="1"/>
</dbReference>
<keyword evidence="2" id="KW-0067">ATP-binding</keyword>
<dbReference type="PANTHER" id="PTHR42759:SF5">
    <property type="entry name" value="METHANOL DEHYDROGENASE REGULATOR"/>
    <property type="match status" value="1"/>
</dbReference>
<dbReference type="GO" id="GO:0005524">
    <property type="term" value="F:ATP binding"/>
    <property type="evidence" value="ECO:0007669"/>
    <property type="project" value="UniProtKB-KW"/>
</dbReference>
<protein>
    <submittedName>
        <fullName evidence="5">MoxR family ATPase</fullName>
    </submittedName>
</protein>
<dbReference type="Proteomes" id="UP000530514">
    <property type="component" value="Unassembled WGS sequence"/>
</dbReference>
<organism evidence="5 6">
    <name type="scientific">Thermoactinomyces daqus</name>
    <dbReference type="NCBI Taxonomy" id="1329516"/>
    <lineage>
        <taxon>Bacteria</taxon>
        <taxon>Bacillati</taxon>
        <taxon>Bacillota</taxon>
        <taxon>Bacilli</taxon>
        <taxon>Bacillales</taxon>
        <taxon>Thermoactinomycetaceae</taxon>
        <taxon>Thermoactinomyces</taxon>
    </lineage>
</organism>
<dbReference type="PANTHER" id="PTHR42759">
    <property type="entry name" value="MOXR FAMILY PROTEIN"/>
    <property type="match status" value="1"/>
</dbReference>
<accession>A0A7W1XDM3</accession>
<dbReference type="Gene3D" id="1.10.8.80">
    <property type="entry name" value="Magnesium chelatase subunit I, C-Terminal domain"/>
    <property type="match status" value="1"/>
</dbReference>
<proteinExistence type="inferred from homology"/>
<comment type="similarity">
    <text evidence="3">Belongs to the MoxR family.</text>
</comment>
<gene>
    <name evidence="5" type="ORF">H1164_17505</name>
</gene>
<reference evidence="5 6" key="1">
    <citation type="submission" date="2020-07" db="EMBL/GenBank/DDBJ databases">
        <authorList>
            <person name="Feng H."/>
        </authorList>
    </citation>
    <scope>NUCLEOTIDE SEQUENCE [LARGE SCALE GENOMIC DNA]</scope>
    <source>
        <strain evidence="6">s-11</strain>
    </source>
</reference>
<name>A0A7W1XDM3_9BACL</name>
<dbReference type="InterPro" id="IPR027417">
    <property type="entry name" value="P-loop_NTPase"/>
</dbReference>
<evidence type="ECO:0000256" key="2">
    <source>
        <dbReference type="ARBA" id="ARBA00022840"/>
    </source>
</evidence>
<dbReference type="SUPFAM" id="SSF52540">
    <property type="entry name" value="P-loop containing nucleoside triphosphate hydrolases"/>
    <property type="match status" value="1"/>
</dbReference>
<dbReference type="CDD" id="cd00009">
    <property type="entry name" value="AAA"/>
    <property type="match status" value="1"/>
</dbReference>
<keyword evidence="1" id="KW-0547">Nucleotide-binding</keyword>
<sequence length="322" mass="35969">MKFIRELAEKINNEVHKVVIGLDETLKFVLTGLLCSGHVLLEDLPGVGKTVLCKAIASSIGCSFKRIQCTPDLLSSDILGTTVYNQKSGDFTFRKGPLFTRFLLVDEINRAIPRTQSALLEAMAEGQVTIEGTTHPLEKPFFVIATQNPIEFQGTFPLPEAQLDRFLMRLSLGYPSEADERFILRRFTQFVPIEQIKPVVSPQDIILAQNTINQVTITEDLETYIIQIIRSTREHEEISLGASPRGLIFLTKASKAFAAIHGRDFVIPDDVKAPVSKVLSHRIKVKSSSRMKKRSELDVLDEILRNIPAPVEDDAKLTGDRS</sequence>
<evidence type="ECO:0000313" key="5">
    <source>
        <dbReference type="EMBL" id="MBA4544627.1"/>
    </source>
</evidence>
<evidence type="ECO:0000259" key="4">
    <source>
        <dbReference type="SMART" id="SM00382"/>
    </source>
</evidence>
<dbReference type="InterPro" id="IPR011703">
    <property type="entry name" value="ATPase_AAA-3"/>
</dbReference>
<dbReference type="SMART" id="SM00382">
    <property type="entry name" value="AAA"/>
    <property type="match status" value="1"/>
</dbReference>
<dbReference type="InterPro" id="IPR041628">
    <property type="entry name" value="ChlI/MoxR_AAA_lid"/>
</dbReference>
<dbReference type="GO" id="GO:0016887">
    <property type="term" value="F:ATP hydrolysis activity"/>
    <property type="evidence" value="ECO:0007669"/>
    <property type="project" value="InterPro"/>
</dbReference>
<dbReference type="RefSeq" id="WP_033101658.1">
    <property type="nucleotide sequence ID" value="NZ_JACEIP010000052.1"/>
</dbReference>
<evidence type="ECO:0000256" key="1">
    <source>
        <dbReference type="ARBA" id="ARBA00022741"/>
    </source>
</evidence>
<dbReference type="FunFam" id="3.40.50.300:FF:000640">
    <property type="entry name" value="MoxR family ATPase"/>
    <property type="match status" value="1"/>
</dbReference>
<evidence type="ECO:0000313" key="6">
    <source>
        <dbReference type="Proteomes" id="UP000530514"/>
    </source>
</evidence>
<comment type="caution">
    <text evidence="5">The sequence shown here is derived from an EMBL/GenBank/DDBJ whole genome shotgun (WGS) entry which is preliminary data.</text>
</comment>
<dbReference type="Pfam" id="PF07726">
    <property type="entry name" value="AAA_3"/>
    <property type="match status" value="1"/>
</dbReference>
<feature type="domain" description="AAA+ ATPase" evidence="4">
    <location>
        <begin position="35"/>
        <end position="176"/>
    </location>
</feature>
<keyword evidence="6" id="KW-1185">Reference proteome</keyword>
<dbReference type="InterPro" id="IPR050764">
    <property type="entry name" value="CbbQ/NirQ/NorQ/GpvN"/>
</dbReference>
<dbReference type="OrthoDB" id="9808397at2"/>
<dbReference type="AlphaFoldDB" id="A0A7W1XDM3"/>
<dbReference type="EMBL" id="JACEIP010000052">
    <property type="protein sequence ID" value="MBA4544627.1"/>
    <property type="molecule type" value="Genomic_DNA"/>
</dbReference>
<dbReference type="Pfam" id="PF17863">
    <property type="entry name" value="AAA_lid_2"/>
    <property type="match status" value="1"/>
</dbReference>
<dbReference type="PIRSF" id="PIRSF002849">
    <property type="entry name" value="AAA_ATPase_chaperone_MoxR_prd"/>
    <property type="match status" value="1"/>
</dbReference>
<evidence type="ECO:0000256" key="3">
    <source>
        <dbReference type="ARBA" id="ARBA00061607"/>
    </source>
</evidence>
<dbReference type="InterPro" id="IPR003593">
    <property type="entry name" value="AAA+_ATPase"/>
</dbReference>